<dbReference type="Gene3D" id="1.20.1270.60">
    <property type="entry name" value="Arfaptin homology (AH) domain/BAR domain"/>
    <property type="match status" value="1"/>
</dbReference>
<name>A0AAJ7BW43_CEPCN</name>
<proteinExistence type="predicted"/>
<dbReference type="PROSITE" id="PS50870">
    <property type="entry name" value="AH"/>
    <property type="match status" value="1"/>
</dbReference>
<dbReference type="InterPro" id="IPR027267">
    <property type="entry name" value="AH/BAR_dom_sf"/>
</dbReference>
<dbReference type="AlphaFoldDB" id="A0AAJ7BW43"/>
<dbReference type="Pfam" id="PF06456">
    <property type="entry name" value="Arfaptin"/>
    <property type="match status" value="1"/>
</dbReference>
<dbReference type="InterPro" id="IPR024114">
    <property type="entry name" value="Islet_autoAg_Ica1/Ica1-like"/>
</dbReference>
<dbReference type="CTD" id="40331"/>
<dbReference type="InterPro" id="IPR010504">
    <property type="entry name" value="AH_dom"/>
</dbReference>
<gene>
    <name evidence="3" type="primary">LOC107267713</name>
</gene>
<dbReference type="Proteomes" id="UP000694920">
    <property type="component" value="Unplaced"/>
</dbReference>
<dbReference type="FunFam" id="1.20.1270.60:FF:000068">
    <property type="entry name" value="Islet cell autoantigen"/>
    <property type="match status" value="1"/>
</dbReference>
<dbReference type="GO" id="GO:0019904">
    <property type="term" value="F:protein domain specific binding"/>
    <property type="evidence" value="ECO:0007669"/>
    <property type="project" value="InterPro"/>
</dbReference>
<evidence type="ECO:0000313" key="2">
    <source>
        <dbReference type="Proteomes" id="UP000694920"/>
    </source>
</evidence>
<dbReference type="SMART" id="SM01237">
    <property type="entry name" value="ICA69"/>
    <property type="match status" value="1"/>
</dbReference>
<evidence type="ECO:0000259" key="1">
    <source>
        <dbReference type="PROSITE" id="PS50870"/>
    </source>
</evidence>
<feature type="domain" description="AH" evidence="1">
    <location>
        <begin position="59"/>
        <end position="262"/>
    </location>
</feature>
<reference evidence="3" key="1">
    <citation type="submission" date="2025-08" db="UniProtKB">
        <authorList>
            <consortium name="RefSeq"/>
        </authorList>
    </citation>
    <scope>IDENTIFICATION</scope>
</reference>
<dbReference type="RefSeq" id="XP_015595214.1">
    <property type="nucleotide sequence ID" value="XM_015739728.2"/>
</dbReference>
<dbReference type="PANTHER" id="PTHR10164">
    <property type="entry name" value="ISLET CELL AUTOANTIGEN 1"/>
    <property type="match status" value="1"/>
</dbReference>
<dbReference type="PANTHER" id="PTHR10164:SF4">
    <property type="entry name" value="GH23156P"/>
    <property type="match status" value="1"/>
</dbReference>
<dbReference type="GO" id="GO:0051049">
    <property type="term" value="P:regulation of transport"/>
    <property type="evidence" value="ECO:0007669"/>
    <property type="project" value="TreeGrafter"/>
</dbReference>
<dbReference type="SUPFAM" id="SSF103657">
    <property type="entry name" value="BAR/IMD domain-like"/>
    <property type="match status" value="1"/>
</dbReference>
<dbReference type="SMART" id="SM01015">
    <property type="entry name" value="Arfaptin"/>
    <property type="match status" value="1"/>
</dbReference>
<accession>A0AAJ7BW43</accession>
<dbReference type="InterPro" id="IPR006723">
    <property type="entry name" value="Islet_autoAg_Ica1_C"/>
</dbReference>
<protein>
    <submittedName>
        <fullName evidence="3">Islet cell autoantigen 1</fullName>
    </submittedName>
</protein>
<sequence length="551" mass="61485">MNTYDRGAPGISGNAFDRWVQRSEFPDDSPITKMQHQFWVTKQTLSRKLGKKEDDCIVSSDAELDAKLELFRSIQESCLYLQKIIDKYQERLCNLAQEENAMGRFLKEAGKQDKTRAGKMMSAVGKSLSYSGQQRLALRAPLVRLYQEVETFRQRAIEDTLQNVQAMEKARTEYRAALSWMKNISQELDPDTSKQLERFRKVQTRVRRGKVAFDNLTLDCLQKVDLLAAARCNMFSHALVLYQSTLLNFTKKSAQAYLTIANSFKGYQHYDFMVVRELAESSCKLAQETGSSEDPEDKDKLLFFDADYHDNVDEAQEVKPTDEFPAVESNTADVKLLDIGNDTEDILGLDGLDLSMTSTSNDTKVQNILSSSRSAELSDLFGNLMSEGTLNGKISSHETPSSGQLQLDKSLAELDLAMDSFGTGGTGLDFINPPSLARQTSQEQTQQPLQLFTSESVALLDDILNSSTNSNTDWDTLTGDTFLPPGILKQSLGDAALGTIQKHFHATSSDDKTKNKGDRQVGNSWLDLFAELDPLANNPMERLSNDCNAPA</sequence>
<organism evidence="2 3">
    <name type="scientific">Cephus cinctus</name>
    <name type="common">Wheat stem sawfly</name>
    <dbReference type="NCBI Taxonomy" id="211228"/>
    <lineage>
        <taxon>Eukaryota</taxon>
        <taxon>Metazoa</taxon>
        <taxon>Ecdysozoa</taxon>
        <taxon>Arthropoda</taxon>
        <taxon>Hexapoda</taxon>
        <taxon>Insecta</taxon>
        <taxon>Pterygota</taxon>
        <taxon>Neoptera</taxon>
        <taxon>Endopterygota</taxon>
        <taxon>Hymenoptera</taxon>
        <taxon>Cephoidea</taxon>
        <taxon>Cephidae</taxon>
        <taxon>Cephus</taxon>
    </lineage>
</organism>
<dbReference type="KEGG" id="ccin:107267713"/>
<keyword evidence="2" id="KW-1185">Reference proteome</keyword>
<dbReference type="GO" id="GO:0005794">
    <property type="term" value="C:Golgi apparatus"/>
    <property type="evidence" value="ECO:0007669"/>
    <property type="project" value="TreeGrafter"/>
</dbReference>
<dbReference type="CDD" id="cd07661">
    <property type="entry name" value="BAR_ICA69"/>
    <property type="match status" value="1"/>
</dbReference>
<dbReference type="GeneID" id="107267713"/>
<evidence type="ECO:0000313" key="3">
    <source>
        <dbReference type="RefSeq" id="XP_015595214.1"/>
    </source>
</evidence>